<protein>
    <recommendedName>
        <fullName evidence="2">Beta-lactamase class A catalytic domain-containing protein</fullName>
    </recommendedName>
</protein>
<keyword evidence="1" id="KW-0732">Signal</keyword>
<dbReference type="Pfam" id="PF13354">
    <property type="entry name" value="Beta-lactamase2"/>
    <property type="match status" value="1"/>
</dbReference>
<reference evidence="3 4" key="1">
    <citation type="submission" date="2019-10" db="EMBL/GenBank/DDBJ databases">
        <title>Rudanella paleaurantiibacter sp. nov., isolated from sludge.</title>
        <authorList>
            <person name="Xu S.Q."/>
        </authorList>
    </citation>
    <scope>NUCLEOTIDE SEQUENCE [LARGE SCALE GENOMIC DNA]</scope>
    <source>
        <strain evidence="3 4">HX-22-17</strain>
    </source>
</reference>
<dbReference type="GO" id="GO:0030655">
    <property type="term" value="P:beta-lactam antibiotic catabolic process"/>
    <property type="evidence" value="ECO:0007669"/>
    <property type="project" value="InterPro"/>
</dbReference>
<dbReference type="GO" id="GO:0008800">
    <property type="term" value="F:beta-lactamase activity"/>
    <property type="evidence" value="ECO:0007669"/>
    <property type="project" value="InterPro"/>
</dbReference>
<accession>A0A7J5U1L9</accession>
<gene>
    <name evidence="3" type="ORF">F5984_04890</name>
</gene>
<evidence type="ECO:0000256" key="1">
    <source>
        <dbReference type="SAM" id="SignalP"/>
    </source>
</evidence>
<dbReference type="Proteomes" id="UP000488299">
    <property type="component" value="Unassembled WGS sequence"/>
</dbReference>
<feature type="domain" description="Beta-lactamase class A catalytic" evidence="2">
    <location>
        <begin position="75"/>
        <end position="352"/>
    </location>
</feature>
<sequence length="434" mass="50502">MSSLLTRFLLVLIASLSTLTGYSQARTDAFLRDLILKNPHPVVQSVMRQPETHRLQIIYTQIDRDRANKPTFTHYTFRVDSLEYFNPASTVKLPLALLALEKINRLNIPGLTRETAMQFDSAYARQTRLRTDSTAQLGYPSVAHLIKKTLLVSENEPYNRLYEFVGQQAINRSLWAQGYTDTRITHRFVRMSADENRHTNPVQFLSPTGRVIYSQPAAYNPDSIRAGRRDTLGRGYLDANDSLVTKPFDFSSRNKLSLRSLQQILQATLFPESVPARQRFGLKPDDYRFMYQYLSQFPGETNYPKYDAETFYDSYAKFFFMDSLHHQLPEGVRVFNKVGWAYGFMTDVSYVADFTNKVEFMLTATIYVNRDGILNDNRYEYDAIGIPFMYQLGQTIYTYERQRTRTHQPNLDQFRIRYETRLPDSRPVIKAVDN</sequence>
<evidence type="ECO:0000259" key="2">
    <source>
        <dbReference type="Pfam" id="PF13354"/>
    </source>
</evidence>
<name>A0A7J5U1L9_9BACT</name>
<feature type="chain" id="PRO_5029526566" description="Beta-lactamase class A catalytic domain-containing protein" evidence="1">
    <location>
        <begin position="26"/>
        <end position="434"/>
    </location>
</feature>
<dbReference type="EMBL" id="WELI01000002">
    <property type="protein sequence ID" value="KAB7731576.1"/>
    <property type="molecule type" value="Genomic_DNA"/>
</dbReference>
<proteinExistence type="predicted"/>
<dbReference type="InterPro" id="IPR012338">
    <property type="entry name" value="Beta-lactam/transpept-like"/>
</dbReference>
<evidence type="ECO:0000313" key="3">
    <source>
        <dbReference type="EMBL" id="KAB7731576.1"/>
    </source>
</evidence>
<dbReference type="Gene3D" id="3.40.710.10">
    <property type="entry name" value="DD-peptidase/beta-lactamase superfamily"/>
    <property type="match status" value="1"/>
</dbReference>
<keyword evidence="4" id="KW-1185">Reference proteome</keyword>
<dbReference type="RefSeq" id="WP_152123190.1">
    <property type="nucleotide sequence ID" value="NZ_WELI01000002.1"/>
</dbReference>
<evidence type="ECO:0000313" key="4">
    <source>
        <dbReference type="Proteomes" id="UP000488299"/>
    </source>
</evidence>
<comment type="caution">
    <text evidence="3">The sequence shown here is derived from an EMBL/GenBank/DDBJ whole genome shotgun (WGS) entry which is preliminary data.</text>
</comment>
<feature type="signal peptide" evidence="1">
    <location>
        <begin position="1"/>
        <end position="25"/>
    </location>
</feature>
<organism evidence="3 4">
    <name type="scientific">Rudanella paleaurantiibacter</name>
    <dbReference type="NCBI Taxonomy" id="2614655"/>
    <lineage>
        <taxon>Bacteria</taxon>
        <taxon>Pseudomonadati</taxon>
        <taxon>Bacteroidota</taxon>
        <taxon>Cytophagia</taxon>
        <taxon>Cytophagales</taxon>
        <taxon>Cytophagaceae</taxon>
        <taxon>Rudanella</taxon>
    </lineage>
</organism>
<dbReference type="InterPro" id="IPR045155">
    <property type="entry name" value="Beta-lactam_cat"/>
</dbReference>
<dbReference type="AlphaFoldDB" id="A0A7J5U1L9"/>
<dbReference type="SUPFAM" id="SSF56601">
    <property type="entry name" value="beta-lactamase/transpeptidase-like"/>
    <property type="match status" value="1"/>
</dbReference>